<evidence type="ECO:0008006" key="2">
    <source>
        <dbReference type="Google" id="ProtNLM"/>
    </source>
</evidence>
<name>X0RFT5_9ZZZZ</name>
<protein>
    <recommendedName>
        <fullName evidence="2">DUF4198 domain-containing protein</fullName>
    </recommendedName>
</protein>
<dbReference type="AlphaFoldDB" id="X0RFT5"/>
<gene>
    <name evidence="1" type="ORF">S01H1_12289</name>
</gene>
<organism evidence="1">
    <name type="scientific">marine sediment metagenome</name>
    <dbReference type="NCBI Taxonomy" id="412755"/>
    <lineage>
        <taxon>unclassified sequences</taxon>
        <taxon>metagenomes</taxon>
        <taxon>ecological metagenomes</taxon>
    </lineage>
</organism>
<dbReference type="Pfam" id="PF10670">
    <property type="entry name" value="DUF4198"/>
    <property type="match status" value="1"/>
</dbReference>
<accession>X0RFT5</accession>
<sequence>MRYPVCTKLGQAWMWLMLLLMVGYWTGPVNAHTLWIQSVEYNINPGQRNTMFMGWGHHLPVHDMLSTSWVKGFTIHEPDGERIEKKFPEDQKGYMTTPIVYTKEGTYRLTSQVVPGYYTVYIKEGDIHPHHHFGPKDTIKGEVSRIPMSLFYEMYTKCIITVGKQNGMANEPTGQRMEVILDKDPTGYRAGDTVNFAVLWEGKPLEHGALFYVMPQGESPYFDDFKYNKVPLQGGKGSFKITRPGIWYIKTAFTLNPSGDKVGKCNDMAYTAALTFQVDVEGDFPRPGFGF</sequence>
<dbReference type="EMBL" id="BARS01006297">
    <property type="protein sequence ID" value="GAF67628.1"/>
    <property type="molecule type" value="Genomic_DNA"/>
</dbReference>
<evidence type="ECO:0000313" key="1">
    <source>
        <dbReference type="EMBL" id="GAF67628.1"/>
    </source>
</evidence>
<reference evidence="1" key="1">
    <citation type="journal article" date="2014" name="Front. Microbiol.">
        <title>High frequency of phylogenetically diverse reductive dehalogenase-homologous genes in deep subseafloor sedimentary metagenomes.</title>
        <authorList>
            <person name="Kawai M."/>
            <person name="Futagami T."/>
            <person name="Toyoda A."/>
            <person name="Takaki Y."/>
            <person name="Nishi S."/>
            <person name="Hori S."/>
            <person name="Arai W."/>
            <person name="Tsubouchi T."/>
            <person name="Morono Y."/>
            <person name="Uchiyama I."/>
            <person name="Ito T."/>
            <person name="Fujiyama A."/>
            <person name="Inagaki F."/>
            <person name="Takami H."/>
        </authorList>
    </citation>
    <scope>NUCLEOTIDE SEQUENCE</scope>
    <source>
        <strain evidence="1">Expedition CK06-06</strain>
    </source>
</reference>
<dbReference type="InterPro" id="IPR019613">
    <property type="entry name" value="DUF4198"/>
</dbReference>
<proteinExistence type="predicted"/>
<comment type="caution">
    <text evidence="1">The sequence shown here is derived from an EMBL/GenBank/DDBJ whole genome shotgun (WGS) entry which is preliminary data.</text>
</comment>